<dbReference type="EMBL" id="RJSF01000040">
    <property type="protein sequence ID" value="RNM13769.1"/>
    <property type="molecule type" value="Genomic_DNA"/>
</dbReference>
<comment type="caution">
    <text evidence="1">The sequence shown here is derived from an EMBL/GenBank/DDBJ whole genome shotgun (WGS) entry which is preliminary data.</text>
</comment>
<evidence type="ECO:0000313" key="2">
    <source>
        <dbReference type="Proteomes" id="UP000279994"/>
    </source>
</evidence>
<sequence>MTVDLEFLDDPEAFLDAAGALLAASPVESTVVASVTARLVADPEAVGGDVPRWWLVVRDGDRPVVERANLVLA</sequence>
<keyword evidence="2" id="KW-1185">Reference proteome</keyword>
<gene>
    <name evidence="1" type="ORF">EFL26_12410</name>
</gene>
<protein>
    <submittedName>
        <fullName evidence="1">Uncharacterized protein</fullName>
    </submittedName>
</protein>
<dbReference type="AlphaFoldDB" id="A0A3N0GMZ1"/>
<name>A0A3N0GMZ1_9ACTN</name>
<accession>A0A3N0GMZ1</accession>
<organism evidence="1 2">
    <name type="scientific">Nocardioides pocheonensis</name>
    <dbReference type="NCBI Taxonomy" id="661485"/>
    <lineage>
        <taxon>Bacteria</taxon>
        <taxon>Bacillati</taxon>
        <taxon>Actinomycetota</taxon>
        <taxon>Actinomycetes</taxon>
        <taxon>Propionibacteriales</taxon>
        <taxon>Nocardioidaceae</taxon>
        <taxon>Nocardioides</taxon>
    </lineage>
</organism>
<dbReference type="RefSeq" id="WP_123223176.1">
    <property type="nucleotide sequence ID" value="NZ_RJSF01000040.1"/>
</dbReference>
<reference evidence="1 2" key="1">
    <citation type="submission" date="2018-11" db="EMBL/GenBank/DDBJ databases">
        <authorList>
            <person name="Li F."/>
        </authorList>
    </citation>
    <scope>NUCLEOTIDE SEQUENCE [LARGE SCALE GENOMIC DNA]</scope>
    <source>
        <strain evidence="1 2">Gsoil 818</strain>
    </source>
</reference>
<dbReference type="Proteomes" id="UP000279994">
    <property type="component" value="Unassembled WGS sequence"/>
</dbReference>
<dbReference type="OrthoDB" id="3174529at2"/>
<evidence type="ECO:0000313" key="1">
    <source>
        <dbReference type="EMBL" id="RNM13769.1"/>
    </source>
</evidence>
<proteinExistence type="predicted"/>